<reference evidence="1 2" key="1">
    <citation type="submission" date="2014-08" db="EMBL/GenBank/DDBJ databases">
        <title>Comparative genomics of the Paenibacillus odorifer group.</title>
        <authorList>
            <person name="den Bakker H.C."/>
            <person name="Tsai Y.-C."/>
            <person name="Martin N."/>
            <person name="Korlach J."/>
            <person name="Wiedmann M."/>
        </authorList>
    </citation>
    <scope>NUCLEOTIDE SEQUENCE [LARGE SCALE GENOMIC DNA]</scope>
    <source>
        <strain evidence="1 2">DSM 15220</strain>
    </source>
</reference>
<dbReference type="EMBL" id="CP009287">
    <property type="protein sequence ID" value="AIQ66603.1"/>
    <property type="molecule type" value="Genomic_DNA"/>
</dbReference>
<name>A0A089M522_9BACL</name>
<evidence type="ECO:0000313" key="1">
    <source>
        <dbReference type="EMBL" id="AIQ66603.1"/>
    </source>
</evidence>
<organism evidence="1 2">
    <name type="scientific">Paenibacillus graminis</name>
    <dbReference type="NCBI Taxonomy" id="189425"/>
    <lineage>
        <taxon>Bacteria</taxon>
        <taxon>Bacillati</taxon>
        <taxon>Bacillota</taxon>
        <taxon>Bacilli</taxon>
        <taxon>Bacillales</taxon>
        <taxon>Paenibacillaceae</taxon>
        <taxon>Paenibacillus</taxon>
    </lineage>
</organism>
<protein>
    <submittedName>
        <fullName evidence="1">Uncharacterized protein</fullName>
    </submittedName>
</protein>
<dbReference type="KEGG" id="pgm:PGRAT_02270"/>
<dbReference type="HOGENOM" id="CLU_2863543_0_0_9"/>
<gene>
    <name evidence="1" type="ORF">PGRAT_02270</name>
</gene>
<dbReference type="Proteomes" id="UP000029500">
    <property type="component" value="Chromosome"/>
</dbReference>
<dbReference type="AlphaFoldDB" id="A0A089M522"/>
<proteinExistence type="predicted"/>
<sequence>MWGNEEDSWVACSFRSIIRIVNLIDWGMERTAAAEFILLSLSIESVGGYPALPNHEVHRFNFAV</sequence>
<keyword evidence="2" id="KW-1185">Reference proteome</keyword>
<evidence type="ECO:0000313" key="2">
    <source>
        <dbReference type="Proteomes" id="UP000029500"/>
    </source>
</evidence>
<accession>A0A089M522</accession>